<feature type="region of interest" description="Disordered" evidence="1">
    <location>
        <begin position="261"/>
        <end position="305"/>
    </location>
</feature>
<evidence type="ECO:0008006" key="6">
    <source>
        <dbReference type="Google" id="ProtNLM"/>
    </source>
</evidence>
<keyword evidence="5" id="KW-1185">Reference proteome</keyword>
<feature type="signal peptide" evidence="3">
    <location>
        <begin position="1"/>
        <end position="17"/>
    </location>
</feature>
<dbReference type="InterPro" id="IPR046112">
    <property type="entry name" value="DUF6049"/>
</dbReference>
<gene>
    <name evidence="4" type="ORF">GCM10025863_25810</name>
</gene>
<keyword evidence="2" id="KW-0812">Transmembrane</keyword>
<feature type="chain" id="PRO_5045081512" description="2-oxoglutarate dehydrogenase" evidence="3">
    <location>
        <begin position="18"/>
        <end position="667"/>
    </location>
</feature>
<evidence type="ECO:0000256" key="3">
    <source>
        <dbReference type="SAM" id="SignalP"/>
    </source>
</evidence>
<keyword evidence="2" id="KW-1133">Transmembrane helix</keyword>
<dbReference type="Pfam" id="PF19516">
    <property type="entry name" value="DUF6049"/>
    <property type="match status" value="1"/>
</dbReference>
<evidence type="ECO:0000256" key="1">
    <source>
        <dbReference type="SAM" id="MobiDB-lite"/>
    </source>
</evidence>
<organism evidence="4 5">
    <name type="scientific">Microbacterium suwonense</name>
    <dbReference type="NCBI Taxonomy" id="683047"/>
    <lineage>
        <taxon>Bacteria</taxon>
        <taxon>Bacillati</taxon>
        <taxon>Actinomycetota</taxon>
        <taxon>Actinomycetes</taxon>
        <taxon>Micrococcales</taxon>
        <taxon>Microbacteriaceae</taxon>
        <taxon>Microbacterium</taxon>
    </lineage>
</organism>
<keyword evidence="3" id="KW-0732">Signal</keyword>
<sequence length="667" mass="68362">MLVVGAIALGGASPASADDDVQEPDDAPAVTLGVSAGPSARIDPNGPLVTTITIVNGTDHTLSVGSASLEVNTTPLADAATLDAWLDTGAFSGTFRTVATEETPAVAAGESVEVSSIADATELGTLAPGVYPITARLTGATTDDADTTAWTPTASSVLVVAAAGQQQVGVLVPITATPADGALLSADELATLTAPDGMLTGQLDAVTDTSAILAIDPAIPAAIRMLGTRAPRAATDWLQRLEQLPNDMIILQFADADATTQAHEGQESLLQPPDLTPLLQPDDFPQSGATPTPSASSAPDPALPDNAVLTGVAGARTDILWPRDDVTAADLAAFTGYLGDDATTILPSTSFSGATRAHSAVEGNSILVMDAAASDRLSTAVELTEPVDVARALAGAAGHLFFATHSAPTVLVGLTRSETRSPVALRELLSAFATPGISLSSLRAQAPASAALIDPVGSTRPAALTTMLAGEQRMQAFSSILEVPALLMAPERIRMLRTIAVGMTDEDFTAAAAARAKHVHTILNSVGIQRPKPVQLITSAAPLPVWVRNDLPWTVHVTLHGLPSDPRLDIQRSTQVEAGADGSTRIDVPIEARVASGDVRVQFRLTSATGVAIGSTEVADVTLRADWEGIGLGILGGAIALLLVFGLIRTVRRKRRDGAGASTKESE</sequence>
<dbReference type="EMBL" id="AP027728">
    <property type="protein sequence ID" value="BDZ39967.1"/>
    <property type="molecule type" value="Genomic_DNA"/>
</dbReference>
<feature type="transmembrane region" description="Helical" evidence="2">
    <location>
        <begin position="629"/>
        <end position="648"/>
    </location>
</feature>
<keyword evidence="2" id="KW-0472">Membrane</keyword>
<feature type="compositionally biased region" description="Low complexity" evidence="1">
    <location>
        <begin position="269"/>
        <end position="300"/>
    </location>
</feature>
<dbReference type="Proteomes" id="UP001321543">
    <property type="component" value="Chromosome"/>
</dbReference>
<reference evidence="5" key="1">
    <citation type="journal article" date="2019" name="Int. J. Syst. Evol. Microbiol.">
        <title>The Global Catalogue of Microorganisms (GCM) 10K type strain sequencing project: providing services to taxonomists for standard genome sequencing and annotation.</title>
        <authorList>
            <consortium name="The Broad Institute Genomics Platform"/>
            <consortium name="The Broad Institute Genome Sequencing Center for Infectious Disease"/>
            <person name="Wu L."/>
            <person name="Ma J."/>
        </authorList>
    </citation>
    <scope>NUCLEOTIDE SEQUENCE [LARGE SCALE GENOMIC DNA]</scope>
    <source>
        <strain evidence="5">NBRC 106310</strain>
    </source>
</reference>
<accession>A0ABN6X5J1</accession>
<protein>
    <recommendedName>
        <fullName evidence="6">2-oxoglutarate dehydrogenase</fullName>
    </recommendedName>
</protein>
<evidence type="ECO:0000313" key="5">
    <source>
        <dbReference type="Proteomes" id="UP001321543"/>
    </source>
</evidence>
<proteinExistence type="predicted"/>
<evidence type="ECO:0000256" key="2">
    <source>
        <dbReference type="SAM" id="Phobius"/>
    </source>
</evidence>
<dbReference type="RefSeq" id="WP_286300426.1">
    <property type="nucleotide sequence ID" value="NZ_AP027728.1"/>
</dbReference>
<evidence type="ECO:0000313" key="4">
    <source>
        <dbReference type="EMBL" id="BDZ39967.1"/>
    </source>
</evidence>
<name>A0ABN6X5J1_9MICO</name>